<organism evidence="4 5">
    <name type="scientific">Massiliimalia timonensis</name>
    <dbReference type="NCBI Taxonomy" id="1987501"/>
    <lineage>
        <taxon>Bacteria</taxon>
        <taxon>Bacillati</taxon>
        <taxon>Bacillota</taxon>
        <taxon>Clostridia</taxon>
        <taxon>Eubacteriales</taxon>
        <taxon>Oscillospiraceae</taxon>
        <taxon>Massiliimalia</taxon>
    </lineage>
</organism>
<feature type="domain" description="MobA-like NTP transferase" evidence="3">
    <location>
        <begin position="3"/>
        <end position="123"/>
    </location>
</feature>
<dbReference type="SUPFAM" id="SSF53448">
    <property type="entry name" value="Nucleotide-diphospho-sugar transferases"/>
    <property type="match status" value="1"/>
</dbReference>
<evidence type="ECO:0000256" key="1">
    <source>
        <dbReference type="ARBA" id="ARBA00022679"/>
    </source>
</evidence>
<dbReference type="GO" id="GO:0016779">
    <property type="term" value="F:nucleotidyltransferase activity"/>
    <property type="evidence" value="ECO:0007669"/>
    <property type="project" value="UniProtKB-KW"/>
</dbReference>
<reference evidence="4" key="1">
    <citation type="submission" date="2020-08" db="EMBL/GenBank/DDBJ databases">
        <title>Genome public.</title>
        <authorList>
            <person name="Liu C."/>
            <person name="Sun Q."/>
        </authorList>
    </citation>
    <scope>NUCLEOTIDE SEQUENCE</scope>
    <source>
        <strain evidence="4">NSJ-15</strain>
    </source>
</reference>
<evidence type="ECO:0000313" key="4">
    <source>
        <dbReference type="EMBL" id="MBC8609848.1"/>
    </source>
</evidence>
<dbReference type="Gene3D" id="3.90.550.10">
    <property type="entry name" value="Spore Coat Polysaccharide Biosynthesis Protein SpsA, Chain A"/>
    <property type="match status" value="1"/>
</dbReference>
<dbReference type="Proteomes" id="UP000632659">
    <property type="component" value="Unassembled WGS sequence"/>
</dbReference>
<keyword evidence="1 4" id="KW-0808">Transferase</keyword>
<dbReference type="InterPro" id="IPR025877">
    <property type="entry name" value="MobA-like_NTP_Trfase"/>
</dbReference>
<dbReference type="InterPro" id="IPR050065">
    <property type="entry name" value="GlmU-like"/>
</dbReference>
<dbReference type="PANTHER" id="PTHR43584:SF8">
    <property type="entry name" value="N-ACETYLMURAMATE ALPHA-1-PHOSPHATE URIDYLYLTRANSFERASE"/>
    <property type="match status" value="1"/>
</dbReference>
<dbReference type="AlphaFoldDB" id="A0A8J6PAD8"/>
<evidence type="ECO:0000313" key="5">
    <source>
        <dbReference type="Proteomes" id="UP000632659"/>
    </source>
</evidence>
<dbReference type="InterPro" id="IPR029044">
    <property type="entry name" value="Nucleotide-diphossugar_trans"/>
</dbReference>
<name>A0A8J6PAD8_9FIRM</name>
<gene>
    <name evidence="4" type="ORF">H8702_01760</name>
</gene>
<sequence length="239" mass="27070">MKALILNSGLGKRMGELTASRPKCMVEIVPGVSTVDLQIEKLLKCGISDIIMTTGPFSELLEGHLTERFPQARFTFVNNPIYDKTNYIYSIYLAREVLKDQELVSMHGDLAFETDVLETVLHSQTSVMTVDSTLPLPEKDFKAVYEGERVVKVGIEFFDSAVAAQPLYHLTKEDWNTWLENIIAFCEVGTTSVYAENAFNEISAQLNVKMLDLKGKFCAEVDNLEDLERFRSHYELLKK</sequence>
<protein>
    <submittedName>
        <fullName evidence="4">NTP transferase domain-containing protein</fullName>
    </submittedName>
</protein>
<comment type="caution">
    <text evidence="4">The sequence shown here is derived from an EMBL/GenBank/DDBJ whole genome shotgun (WGS) entry which is preliminary data.</text>
</comment>
<accession>A0A8J6PAD8</accession>
<evidence type="ECO:0000259" key="3">
    <source>
        <dbReference type="Pfam" id="PF12804"/>
    </source>
</evidence>
<dbReference type="RefSeq" id="WP_187536171.1">
    <property type="nucleotide sequence ID" value="NZ_JACRTL010000001.1"/>
</dbReference>
<dbReference type="Pfam" id="PF12804">
    <property type="entry name" value="NTP_transf_3"/>
    <property type="match status" value="1"/>
</dbReference>
<proteinExistence type="predicted"/>
<dbReference type="EMBL" id="JACRTL010000001">
    <property type="protein sequence ID" value="MBC8609848.1"/>
    <property type="molecule type" value="Genomic_DNA"/>
</dbReference>
<dbReference type="PANTHER" id="PTHR43584">
    <property type="entry name" value="NUCLEOTIDYL TRANSFERASE"/>
    <property type="match status" value="1"/>
</dbReference>
<keyword evidence="2" id="KW-0548">Nucleotidyltransferase</keyword>
<evidence type="ECO:0000256" key="2">
    <source>
        <dbReference type="ARBA" id="ARBA00022695"/>
    </source>
</evidence>
<keyword evidence="5" id="KW-1185">Reference proteome</keyword>